<dbReference type="PANTHER" id="PTHR13799">
    <property type="entry name" value="NGG1 INTERACTING FACTOR 3"/>
    <property type="match status" value="1"/>
</dbReference>
<dbReference type="GO" id="GO:0005737">
    <property type="term" value="C:cytoplasm"/>
    <property type="evidence" value="ECO:0007669"/>
    <property type="project" value="TreeGrafter"/>
</dbReference>
<protein>
    <recommendedName>
        <fullName evidence="3 5">GTP cyclohydrolase 1 type 2 homolog</fullName>
    </recommendedName>
</protein>
<feature type="binding site" evidence="6">
    <location>
        <position position="304"/>
    </location>
    <ligand>
        <name>a divalent metal cation</name>
        <dbReference type="ChEBI" id="CHEBI:60240"/>
        <label>1</label>
    </ligand>
</feature>
<dbReference type="AlphaFoldDB" id="A0A1T4XU96"/>
<proteinExistence type="inferred from homology"/>
<keyword evidence="4 5" id="KW-0479">Metal-binding</keyword>
<evidence type="ECO:0000256" key="2">
    <source>
        <dbReference type="ARBA" id="ARBA00011643"/>
    </source>
</evidence>
<keyword evidence="8" id="KW-1185">Reference proteome</keyword>
<comment type="subunit">
    <text evidence="2">Homohexamer.</text>
</comment>
<dbReference type="PIRSF" id="PIRSF037489">
    <property type="entry name" value="UCP037489_NIF3_YqfO"/>
    <property type="match status" value="1"/>
</dbReference>
<evidence type="ECO:0000313" key="8">
    <source>
        <dbReference type="Proteomes" id="UP000190027"/>
    </source>
</evidence>
<evidence type="ECO:0000256" key="6">
    <source>
        <dbReference type="PIRSR" id="PIRSR602678-1"/>
    </source>
</evidence>
<feature type="binding site" evidence="6">
    <location>
        <position position="65"/>
    </location>
    <ligand>
        <name>a divalent metal cation</name>
        <dbReference type="ChEBI" id="CHEBI:60240"/>
        <label>1</label>
    </ligand>
</feature>
<dbReference type="RefSeq" id="WP_078718004.1">
    <property type="nucleotide sequence ID" value="NZ_FUYC01000017.1"/>
</dbReference>
<dbReference type="Pfam" id="PF01784">
    <property type="entry name" value="DUF34_NIF3"/>
    <property type="match status" value="1"/>
</dbReference>
<dbReference type="Proteomes" id="UP000190027">
    <property type="component" value="Unassembled WGS sequence"/>
</dbReference>
<dbReference type="Gene3D" id="3.40.1390.30">
    <property type="entry name" value="NIF3 (NGG1p interacting factor 3)-like"/>
    <property type="match status" value="2"/>
</dbReference>
<dbReference type="InterPro" id="IPR036069">
    <property type="entry name" value="DUF34/NIF3_sf"/>
</dbReference>
<evidence type="ECO:0000256" key="1">
    <source>
        <dbReference type="ARBA" id="ARBA00006964"/>
    </source>
</evidence>
<sequence length="339" mass="37070">MKIKEIIATLQALAPERYAAPWDNSGIQLAGTRHQARRLAVCLDPLPEQLALAVEWDADFVLSHHPLYMKPTAPVTDGPYLRALRTLLPSGAWLYAAHTSLDSSPRGTACWLGDELGLEDRQVLEPGNQFDSVSVSFFLQEDLDGDLADELADLDGVFGVAQEGTGEVRILCHGAAWENVRARLDRALDQGGMERTAYFRTRLAAPCETVGFGESGRLPGKLPYEQFTALLGGLVGRDQWNEIGPRPENVRRVAYLPGSGASALDAALRSGADVFITGDVKYHAALDAVQAGLHVLDVGHFCLEEEMMRRFAGRLEQELEGVEIRFLPGVDPLQSRVAR</sequence>
<dbReference type="STRING" id="1121449.SAMN02745704_02462"/>
<evidence type="ECO:0000313" key="7">
    <source>
        <dbReference type="EMBL" id="SKA93126.1"/>
    </source>
</evidence>
<dbReference type="InterPro" id="IPR017221">
    <property type="entry name" value="DUF34/NIF3_bac"/>
</dbReference>
<accession>A0A1T4XU96</accession>
<dbReference type="FunFam" id="3.40.1390.30:FF:000001">
    <property type="entry name" value="GTP cyclohydrolase 1 type 2"/>
    <property type="match status" value="1"/>
</dbReference>
<evidence type="ECO:0000256" key="5">
    <source>
        <dbReference type="PIRNR" id="PIRNR037489"/>
    </source>
</evidence>
<dbReference type="SUPFAM" id="SSF102705">
    <property type="entry name" value="NIF3 (NGG1p interacting factor 3)-like"/>
    <property type="match status" value="1"/>
</dbReference>
<dbReference type="EMBL" id="FUYC01000017">
    <property type="protein sequence ID" value="SKA93126.1"/>
    <property type="molecule type" value="Genomic_DNA"/>
</dbReference>
<feature type="binding site" evidence="6">
    <location>
        <position position="64"/>
    </location>
    <ligand>
        <name>a divalent metal cation</name>
        <dbReference type="ChEBI" id="CHEBI:60240"/>
        <label>2</label>
    </ligand>
</feature>
<dbReference type="InterPro" id="IPR002678">
    <property type="entry name" value="DUF34/NIF3"/>
</dbReference>
<dbReference type="GO" id="GO:0046872">
    <property type="term" value="F:metal ion binding"/>
    <property type="evidence" value="ECO:0007669"/>
    <property type="project" value="UniProtKB-UniRule"/>
</dbReference>
<organism evidence="7 8">
    <name type="scientific">Paucidesulfovibrio gracilis DSM 16080</name>
    <dbReference type="NCBI Taxonomy" id="1121449"/>
    <lineage>
        <taxon>Bacteria</taxon>
        <taxon>Pseudomonadati</taxon>
        <taxon>Thermodesulfobacteriota</taxon>
        <taxon>Desulfovibrionia</taxon>
        <taxon>Desulfovibrionales</taxon>
        <taxon>Desulfovibrionaceae</taxon>
        <taxon>Paucidesulfovibrio</taxon>
    </lineage>
</organism>
<dbReference type="NCBIfam" id="TIGR00486">
    <property type="entry name" value="YbgI_SA1388"/>
    <property type="match status" value="1"/>
</dbReference>
<evidence type="ECO:0000256" key="3">
    <source>
        <dbReference type="ARBA" id="ARBA00022112"/>
    </source>
</evidence>
<evidence type="ECO:0000256" key="4">
    <source>
        <dbReference type="ARBA" id="ARBA00022723"/>
    </source>
</evidence>
<comment type="similarity">
    <text evidence="1 5">Belongs to the GTP cyclohydrolase I type 2/NIF3 family.</text>
</comment>
<feature type="binding site" evidence="6">
    <location>
        <position position="300"/>
    </location>
    <ligand>
        <name>a divalent metal cation</name>
        <dbReference type="ChEBI" id="CHEBI:60240"/>
        <label>1</label>
    </ligand>
</feature>
<dbReference type="PANTHER" id="PTHR13799:SF14">
    <property type="entry name" value="GTP CYCLOHYDROLASE 1 TYPE 2 HOMOLOG"/>
    <property type="match status" value="1"/>
</dbReference>
<gene>
    <name evidence="7" type="ORF">SAMN02745704_02462</name>
</gene>
<reference evidence="7 8" key="1">
    <citation type="submission" date="2017-02" db="EMBL/GenBank/DDBJ databases">
        <authorList>
            <person name="Peterson S.W."/>
        </authorList>
    </citation>
    <scope>NUCLEOTIDE SEQUENCE [LARGE SCALE GENOMIC DNA]</scope>
    <source>
        <strain evidence="7 8">DSM 16080</strain>
    </source>
</reference>
<dbReference type="OrthoDB" id="9792792at2"/>
<feature type="binding site" evidence="6">
    <location>
        <position position="102"/>
    </location>
    <ligand>
        <name>a divalent metal cation</name>
        <dbReference type="ChEBI" id="CHEBI:60240"/>
        <label>1</label>
    </ligand>
</feature>
<name>A0A1T4XU96_9BACT</name>